<accession>A0A645I915</accession>
<comment type="subcellular location">
    <subcellularLocation>
        <location evidence="1">Membrane</location>
        <topology evidence="1">Multi-pass membrane protein</topology>
    </subcellularLocation>
</comment>
<comment type="caution">
    <text evidence="6">The sequence shown here is derived from an EMBL/GenBank/DDBJ whole genome shotgun (WGS) entry which is preliminary data.</text>
</comment>
<evidence type="ECO:0000313" key="6">
    <source>
        <dbReference type="EMBL" id="MPN47835.1"/>
    </source>
</evidence>
<dbReference type="GO" id="GO:0016020">
    <property type="term" value="C:membrane"/>
    <property type="evidence" value="ECO:0007669"/>
    <property type="project" value="UniProtKB-SubCell"/>
</dbReference>
<dbReference type="Pfam" id="PF01925">
    <property type="entry name" value="TauE"/>
    <property type="match status" value="1"/>
</dbReference>
<evidence type="ECO:0000256" key="3">
    <source>
        <dbReference type="ARBA" id="ARBA00022989"/>
    </source>
</evidence>
<protein>
    <recommendedName>
        <fullName evidence="7">Membrane transporter protein YfcA</fullName>
    </recommendedName>
</protein>
<feature type="transmembrane region" description="Helical" evidence="5">
    <location>
        <begin position="7"/>
        <end position="34"/>
    </location>
</feature>
<proteinExistence type="predicted"/>
<evidence type="ECO:0000256" key="4">
    <source>
        <dbReference type="ARBA" id="ARBA00023136"/>
    </source>
</evidence>
<evidence type="ECO:0000256" key="5">
    <source>
        <dbReference type="SAM" id="Phobius"/>
    </source>
</evidence>
<dbReference type="EMBL" id="VSSQ01109633">
    <property type="protein sequence ID" value="MPN47835.1"/>
    <property type="molecule type" value="Genomic_DNA"/>
</dbReference>
<sequence>MLKITIVAFYTMASLALFASFGMVNWTAAFALAFGSIIGGNAGARFNLSADHRFIRWILTAVVLISSVKMMMDAFR</sequence>
<evidence type="ECO:0008006" key="7">
    <source>
        <dbReference type="Google" id="ProtNLM"/>
    </source>
</evidence>
<keyword evidence="3 5" id="KW-1133">Transmembrane helix</keyword>
<feature type="transmembrane region" description="Helical" evidence="5">
    <location>
        <begin position="54"/>
        <end position="72"/>
    </location>
</feature>
<dbReference type="AlphaFoldDB" id="A0A645I915"/>
<evidence type="ECO:0000256" key="2">
    <source>
        <dbReference type="ARBA" id="ARBA00022692"/>
    </source>
</evidence>
<reference evidence="6" key="1">
    <citation type="submission" date="2019-08" db="EMBL/GenBank/DDBJ databases">
        <authorList>
            <person name="Kucharzyk K."/>
            <person name="Murdoch R.W."/>
            <person name="Higgins S."/>
            <person name="Loffler F."/>
        </authorList>
    </citation>
    <scope>NUCLEOTIDE SEQUENCE</scope>
</reference>
<name>A0A645I915_9ZZZZ</name>
<evidence type="ECO:0000256" key="1">
    <source>
        <dbReference type="ARBA" id="ARBA00004141"/>
    </source>
</evidence>
<dbReference type="InterPro" id="IPR002781">
    <property type="entry name" value="TM_pro_TauE-like"/>
</dbReference>
<keyword evidence="4 5" id="KW-0472">Membrane</keyword>
<organism evidence="6">
    <name type="scientific">bioreactor metagenome</name>
    <dbReference type="NCBI Taxonomy" id="1076179"/>
    <lineage>
        <taxon>unclassified sequences</taxon>
        <taxon>metagenomes</taxon>
        <taxon>ecological metagenomes</taxon>
    </lineage>
</organism>
<keyword evidence="2 5" id="KW-0812">Transmembrane</keyword>
<gene>
    <name evidence="6" type="ORF">SDC9_195439</name>
</gene>